<organism evidence="1 2">
    <name type="scientific">Candidatus Obscuribacter phosphatis</name>
    <dbReference type="NCBI Taxonomy" id="1906157"/>
    <lineage>
        <taxon>Bacteria</taxon>
        <taxon>Bacillati</taxon>
        <taxon>Candidatus Melainabacteria</taxon>
        <taxon>Candidatus Obscuribacterales</taxon>
        <taxon>Candidatus Obscuribacteraceae</taxon>
        <taxon>Candidatus Obscuribacter</taxon>
    </lineage>
</organism>
<comment type="caution">
    <text evidence="1">The sequence shown here is derived from an EMBL/GenBank/DDBJ whole genome shotgun (WGS) entry which is preliminary data.</text>
</comment>
<dbReference type="Proteomes" id="UP000664277">
    <property type="component" value="Unassembled WGS sequence"/>
</dbReference>
<name>A0A8J7TPP0_9BACT</name>
<sequence length="72" mass="8139">MGIWLIIGLIALSWVGGRLLDSLFCKIEAIFKDKEVDEQAGIYQLDSRVIILPITWKSVNNGTLAQIDHLRE</sequence>
<evidence type="ECO:0000313" key="1">
    <source>
        <dbReference type="EMBL" id="MBN8662233.1"/>
    </source>
</evidence>
<accession>A0A8J7TPP0</accession>
<gene>
    <name evidence="1" type="ORF">J0M35_17825</name>
</gene>
<protein>
    <submittedName>
        <fullName evidence="1">Uncharacterized protein</fullName>
    </submittedName>
</protein>
<evidence type="ECO:0000313" key="2">
    <source>
        <dbReference type="Proteomes" id="UP000664277"/>
    </source>
</evidence>
<dbReference type="EMBL" id="JAFLCK010000033">
    <property type="protein sequence ID" value="MBN8662233.1"/>
    <property type="molecule type" value="Genomic_DNA"/>
</dbReference>
<reference evidence="1" key="1">
    <citation type="submission" date="2021-02" db="EMBL/GenBank/DDBJ databases">
        <title>Genome-Resolved Metagenomics of a Microbial Community Performing Photosynthetic Biological Nutrient Removal.</title>
        <authorList>
            <person name="Mcdaniel E.A."/>
        </authorList>
    </citation>
    <scope>NUCLEOTIDE SEQUENCE</scope>
    <source>
        <strain evidence="1">UWPOB_OBS1</strain>
    </source>
</reference>
<dbReference type="AlphaFoldDB" id="A0A8J7TPP0"/>
<proteinExistence type="predicted"/>